<protein>
    <submittedName>
        <fullName evidence="1">DUF2812 domain-containing protein</fullName>
    </submittedName>
</protein>
<dbReference type="Proteomes" id="UP001277972">
    <property type="component" value="Unassembled WGS sequence"/>
</dbReference>
<gene>
    <name evidence="1" type="ORF">SH601_04805</name>
</gene>
<proteinExistence type="predicted"/>
<comment type="caution">
    <text evidence="1">The sequence shown here is derived from an EMBL/GenBank/DDBJ whole genome shotgun (WGS) entry which is preliminary data.</text>
</comment>
<dbReference type="EMBL" id="JAWZSR010000002">
    <property type="protein sequence ID" value="MDX8045302.1"/>
    <property type="molecule type" value="Genomic_DNA"/>
</dbReference>
<reference evidence="1" key="1">
    <citation type="submission" date="2023-11" db="EMBL/GenBank/DDBJ databases">
        <title>Gracilibacillus pellucida a moderately halophilic bacterium isolated from saline soil in Xinjiang province.</title>
        <authorList>
            <person name="Zhang Z."/>
            <person name="Tan F."/>
            <person name="Wang Y."/>
            <person name="Xia M."/>
        </authorList>
    </citation>
    <scope>NUCLEOTIDE SEQUENCE</scope>
    <source>
        <strain evidence="1">S3-1-1</strain>
    </source>
</reference>
<name>A0ACC6M374_9BACI</name>
<sequence length="195" mass="23180">MRENKTTKKVAKRFFNFFEEEQWLQSMLDTGWVLKSYEDVDVDVGNCKYVFEPITDEQQKHIIYKIDYRDFSRKKEFQEYKELFEHAGWTSFSKSMWYSKHIFYTTSTKPQIDIFSDQESYKEREKRKMSSSLLGAIIGMLISIVCVVLYFVYEKPAFFAAAVVPFVSSVKCTMEFVRHKAVYRSVINRNKSISS</sequence>
<evidence type="ECO:0000313" key="2">
    <source>
        <dbReference type="Proteomes" id="UP001277972"/>
    </source>
</evidence>
<organism evidence="1 2">
    <name type="scientific">Gracilibacillus pellucidus</name>
    <dbReference type="NCBI Taxonomy" id="3095368"/>
    <lineage>
        <taxon>Bacteria</taxon>
        <taxon>Bacillati</taxon>
        <taxon>Bacillota</taxon>
        <taxon>Bacilli</taxon>
        <taxon>Bacillales</taxon>
        <taxon>Bacillaceae</taxon>
        <taxon>Gracilibacillus</taxon>
    </lineage>
</organism>
<evidence type="ECO:0000313" key="1">
    <source>
        <dbReference type="EMBL" id="MDX8045302.1"/>
    </source>
</evidence>
<keyword evidence="2" id="KW-1185">Reference proteome</keyword>
<accession>A0ACC6M374</accession>